<reference evidence="3 4" key="1">
    <citation type="submission" date="2020-08" db="EMBL/GenBank/DDBJ databases">
        <title>Bridging the membrane lipid divide: bacteria of the FCB group superphylum have the potential to synthesize archaeal ether lipids.</title>
        <authorList>
            <person name="Villanueva L."/>
            <person name="Von Meijenfeldt F.A.B."/>
            <person name="Westbye A.B."/>
            <person name="Yadav S."/>
            <person name="Hopmans E.C."/>
            <person name="Dutilh B.E."/>
            <person name="Sinninghe Damste J.S."/>
        </authorList>
    </citation>
    <scope>NUCLEOTIDE SEQUENCE [LARGE SCALE GENOMIC DNA]</scope>
    <source>
        <strain evidence="3">NIOZ-UU17</strain>
    </source>
</reference>
<evidence type="ECO:0000313" key="3">
    <source>
        <dbReference type="EMBL" id="MBC8433219.1"/>
    </source>
</evidence>
<dbReference type="InterPro" id="IPR029063">
    <property type="entry name" value="SAM-dependent_MTases_sf"/>
</dbReference>
<gene>
    <name evidence="3" type="ORF">H8D96_15020</name>
</gene>
<dbReference type="Gene3D" id="3.40.50.150">
    <property type="entry name" value="Vaccinia Virus protein VP39"/>
    <property type="match status" value="1"/>
</dbReference>
<dbReference type="Pfam" id="PF08484">
    <property type="entry name" value="Methyltransf_14"/>
    <property type="match status" value="1"/>
</dbReference>
<name>A0A8J6TLF0_9BACT</name>
<keyword evidence="3" id="KW-0489">Methyltransferase</keyword>
<evidence type="ECO:0000259" key="2">
    <source>
        <dbReference type="Pfam" id="PF08484"/>
    </source>
</evidence>
<dbReference type="Pfam" id="PF13489">
    <property type="entry name" value="Methyltransf_23"/>
    <property type="match status" value="1"/>
</dbReference>
<dbReference type="Gene3D" id="3.40.50.720">
    <property type="entry name" value="NAD(P)-binding Rossmann-like Domain"/>
    <property type="match status" value="1"/>
</dbReference>
<dbReference type="PANTHER" id="PTHR43861">
    <property type="entry name" value="TRANS-ACONITATE 2-METHYLTRANSFERASE-RELATED"/>
    <property type="match status" value="1"/>
</dbReference>
<keyword evidence="3" id="KW-0808">Transferase</keyword>
<dbReference type="PANTHER" id="PTHR43861:SF5">
    <property type="entry name" value="BLL5978 PROTEIN"/>
    <property type="match status" value="1"/>
</dbReference>
<dbReference type="GO" id="GO:0032259">
    <property type="term" value="P:methylation"/>
    <property type="evidence" value="ECO:0007669"/>
    <property type="project" value="UniProtKB-KW"/>
</dbReference>
<comment type="caution">
    <text evidence="3">The sequence shown here is derived from an EMBL/GenBank/DDBJ whole genome shotgun (WGS) entry which is preliminary data.</text>
</comment>
<dbReference type="AlphaFoldDB" id="A0A8J6TLF0"/>
<dbReference type="SUPFAM" id="SSF53335">
    <property type="entry name" value="S-adenosyl-L-methionine-dependent methyltransferases"/>
    <property type="match status" value="1"/>
</dbReference>
<dbReference type="Gene3D" id="6.20.50.110">
    <property type="entry name" value="Methyltransferase, zinc-binding domain"/>
    <property type="match status" value="1"/>
</dbReference>
<dbReference type="GO" id="GO:0008168">
    <property type="term" value="F:methyltransferase activity"/>
    <property type="evidence" value="ECO:0007669"/>
    <property type="project" value="UniProtKB-KW"/>
</dbReference>
<dbReference type="CDD" id="cd02440">
    <property type="entry name" value="AdoMet_MTases"/>
    <property type="match status" value="1"/>
</dbReference>
<feature type="domain" description="C-methyltransferase" evidence="2">
    <location>
        <begin position="243"/>
        <end position="399"/>
    </location>
</feature>
<proteinExistence type="predicted"/>
<evidence type="ECO:0000313" key="4">
    <source>
        <dbReference type="Proteomes" id="UP000605201"/>
    </source>
</evidence>
<evidence type="ECO:0000259" key="1">
    <source>
        <dbReference type="Pfam" id="PF08421"/>
    </source>
</evidence>
<dbReference type="InterPro" id="IPR013630">
    <property type="entry name" value="Methyltransf_Zn-bd_dom_put"/>
</dbReference>
<dbReference type="Proteomes" id="UP000605201">
    <property type="component" value="Unassembled WGS sequence"/>
</dbReference>
<dbReference type="InterPro" id="IPR038576">
    <property type="entry name" value="Methyltransf_Zn-bd_dom_put_sf"/>
</dbReference>
<dbReference type="InterPro" id="IPR013691">
    <property type="entry name" value="MeTrfase_14"/>
</dbReference>
<organism evidence="3 4">
    <name type="scientific">Candidatus Desulfatibia vada</name>
    <dbReference type="NCBI Taxonomy" id="2841696"/>
    <lineage>
        <taxon>Bacteria</taxon>
        <taxon>Pseudomonadati</taxon>
        <taxon>Thermodesulfobacteriota</taxon>
        <taxon>Desulfobacteria</taxon>
        <taxon>Desulfobacterales</taxon>
        <taxon>Desulfobacterales incertae sedis</taxon>
        <taxon>Candidatus Desulfatibia</taxon>
    </lineage>
</organism>
<protein>
    <submittedName>
        <fullName evidence="3">Class I SAM-dependent methyltransferase</fullName>
    </submittedName>
</protein>
<dbReference type="EMBL" id="JACNIG010000282">
    <property type="protein sequence ID" value="MBC8433219.1"/>
    <property type="molecule type" value="Genomic_DNA"/>
</dbReference>
<dbReference type="Pfam" id="PF08421">
    <property type="entry name" value="Methyltransf_13"/>
    <property type="match status" value="1"/>
</dbReference>
<accession>A0A8J6TLF0</accession>
<sequence>MSLCKICNQKMEPIMLFGKMPISNRFVSEVNNAEYFYDLSICFCPGCFMVQLENCVEPTMMFNEDYAFYSSTSEAMSAHFKNIAEEISAAVQGRPSPLVVELGCNDGIMLKHIAEQGIAHLGIEPSANVAALARERGVCVIENFFAAESAGKILGKNGQADIICGSNVMCHIEEINSVFKGINILLKPDGVFFFEDPYLFDIIKKNTFDQIYDEHVYYFCGLSISELAQRHNLQLVDMIPQNVHGGSMRYYIRKGNNNTVSQNVEHYLLQETNLNLHNINGYIAFKDKVNKICYDFTKTLREIKSKGHRIAAYGATSKSATLLNYSKVGPGLIDYVSDTTPVKIGKYTPGTHIPVKSHEHFIADSPPYTVLLAWNHKHEIFNKEKKYRQAGGKFITFFPKVAIE</sequence>
<feature type="domain" description="Methyltransferase putative zinc binding" evidence="1">
    <location>
        <begin position="4"/>
        <end position="62"/>
    </location>
</feature>